<keyword evidence="1 5" id="KW-0378">Hydrolase</keyword>
<dbReference type="Gene3D" id="3.90.79.10">
    <property type="entry name" value="Nucleoside Triphosphate Pyrophosphohydrolase"/>
    <property type="match status" value="1"/>
</dbReference>
<accession>A0A0H3FEA7</accession>
<dbReference type="GO" id="GO:0004081">
    <property type="term" value="F:bis(5'-nucleosyl)-tetraphosphatase (asymmetrical) activity"/>
    <property type="evidence" value="ECO:0007669"/>
    <property type="project" value="TreeGrafter"/>
</dbReference>
<dbReference type="GeneID" id="95417606"/>
<dbReference type="Proteomes" id="UP000007257">
    <property type="component" value="Chromosome"/>
</dbReference>
<reference evidence="5 7" key="2">
    <citation type="journal article" date="2012" name="J. Bacteriol.">
        <title>Complete Genome Sequence of Rahnella sp. Strain Y9602, a Gammaproteobacterium Isolate from Metal- and Radionuclide-Contaminated Soil.</title>
        <authorList>
            <person name="Martinez R.J."/>
            <person name="Bruce D."/>
            <person name="Detter C."/>
            <person name="Goodwin L.A."/>
            <person name="Han J."/>
            <person name="Han C.S."/>
            <person name="Held B."/>
            <person name="Land M.L."/>
            <person name="Mikhailova N."/>
            <person name="Nolan M."/>
            <person name="Pennacchio L."/>
            <person name="Pitluck S."/>
            <person name="Tapia R."/>
            <person name="Woyke T."/>
            <person name="Sobecky P.A."/>
        </authorList>
    </citation>
    <scope>NUCLEOTIDE SEQUENCE [LARGE SCALE GENOMIC DNA]</scope>
    <source>
        <strain evidence="5 7">Y9602</strain>
    </source>
</reference>
<dbReference type="AlphaFoldDB" id="A0A0H3FEA7"/>
<dbReference type="GO" id="GO:0008828">
    <property type="term" value="F:dATP diphosphatase activity"/>
    <property type="evidence" value="ECO:0007669"/>
    <property type="project" value="InterPro"/>
</dbReference>
<protein>
    <submittedName>
        <fullName evidence="6">Dihydroneopterin triphosphate diphosphatase</fullName>
        <ecNumber evidence="6">3.6.1.67</ecNumber>
    </submittedName>
    <submittedName>
        <fullName evidence="5">NUDIX hydrolase</fullName>
    </submittedName>
</protein>
<dbReference type="CDD" id="cd04664">
    <property type="entry name" value="NUDIX_DHNTPase_like"/>
    <property type="match status" value="1"/>
</dbReference>
<name>A0A0H3FEA7_RAHSY</name>
<dbReference type="GO" id="GO:0019177">
    <property type="term" value="F:dihydroneopterin triphosphate pyrophosphohydrolase activity"/>
    <property type="evidence" value="ECO:0007669"/>
    <property type="project" value="UniProtKB-EC"/>
</dbReference>
<keyword evidence="3" id="KW-0479">Metal-binding</keyword>
<dbReference type="EC" id="3.6.1.67" evidence="6"/>
<feature type="binding site" evidence="3">
    <location>
        <position position="114"/>
    </location>
    <ligand>
        <name>Mg(2+)</name>
        <dbReference type="ChEBI" id="CHEBI:18420"/>
    </ligand>
</feature>
<dbReference type="HOGENOM" id="CLU_128620_0_0_6"/>
<keyword evidence="3" id="KW-0460">Magnesium</keyword>
<dbReference type="EMBL" id="JBHUCJ010000007">
    <property type="protein sequence ID" value="MFD3222895.1"/>
    <property type="molecule type" value="Genomic_DNA"/>
</dbReference>
<dbReference type="InterPro" id="IPR003564">
    <property type="entry name" value="DHNTPase"/>
</dbReference>
<feature type="binding site" evidence="3">
    <location>
        <position position="57"/>
    </location>
    <ligand>
        <name>Mg(2+)</name>
        <dbReference type="ChEBI" id="CHEBI:18420"/>
    </ligand>
</feature>
<dbReference type="eggNOG" id="COG0494">
    <property type="taxonomic scope" value="Bacteria"/>
</dbReference>
<dbReference type="EMBL" id="CP002505">
    <property type="protein sequence ID" value="ADW73332.1"/>
    <property type="molecule type" value="Genomic_DNA"/>
</dbReference>
<evidence type="ECO:0000256" key="2">
    <source>
        <dbReference type="PIRSR" id="PIRSR603564-1"/>
    </source>
</evidence>
<evidence type="ECO:0000313" key="8">
    <source>
        <dbReference type="Proteomes" id="UP001598201"/>
    </source>
</evidence>
<evidence type="ECO:0000313" key="6">
    <source>
        <dbReference type="EMBL" id="MFD3222895.1"/>
    </source>
</evidence>
<dbReference type="RefSeq" id="WP_013575034.1">
    <property type="nucleotide sequence ID" value="NC_015061.1"/>
</dbReference>
<dbReference type="KEGG" id="rah:Rahaq_1714"/>
<dbReference type="OrthoDB" id="7066556at2"/>
<organism evidence="5 7">
    <name type="scientific">Rahnella sp. (strain Y9602)</name>
    <dbReference type="NCBI Taxonomy" id="2703885"/>
    <lineage>
        <taxon>Bacteria</taxon>
        <taxon>Pseudomonadati</taxon>
        <taxon>Pseudomonadota</taxon>
        <taxon>Gammaproteobacteria</taxon>
        <taxon>Enterobacterales</taxon>
        <taxon>Yersiniaceae</taxon>
        <taxon>Rahnella</taxon>
    </lineage>
</organism>
<dbReference type="PANTHER" id="PTHR21340:SF0">
    <property type="entry name" value="BIS(5'-NUCLEOSYL)-TETRAPHOSPHATASE [ASYMMETRICAL]"/>
    <property type="match status" value="1"/>
</dbReference>
<dbReference type="PRINTS" id="PR01404">
    <property type="entry name" value="NPPPHYDRLASE"/>
</dbReference>
<dbReference type="NCBIfam" id="NF006961">
    <property type="entry name" value="PRK09438.1"/>
    <property type="match status" value="1"/>
</dbReference>
<feature type="binding site" evidence="2">
    <location>
        <position position="4"/>
    </location>
    <ligand>
        <name>substrate</name>
    </ligand>
</feature>
<dbReference type="PROSITE" id="PS51462">
    <property type="entry name" value="NUDIX"/>
    <property type="match status" value="1"/>
</dbReference>
<evidence type="ECO:0000313" key="7">
    <source>
        <dbReference type="Proteomes" id="UP000007257"/>
    </source>
</evidence>
<dbReference type="GO" id="GO:0006754">
    <property type="term" value="P:ATP biosynthetic process"/>
    <property type="evidence" value="ECO:0007669"/>
    <property type="project" value="TreeGrafter"/>
</dbReference>
<proteinExistence type="predicted"/>
<dbReference type="GO" id="GO:0046872">
    <property type="term" value="F:metal ion binding"/>
    <property type="evidence" value="ECO:0007669"/>
    <property type="project" value="UniProtKB-KW"/>
</dbReference>
<dbReference type="InterPro" id="IPR015797">
    <property type="entry name" value="NUDIX_hydrolase-like_dom_sf"/>
</dbReference>
<gene>
    <name evidence="6" type="primary">nudB</name>
    <name evidence="5" type="ordered locus">Rahaq_1714</name>
    <name evidence="6" type="ORF">ACFPK4_05075</name>
</gene>
<sequence length="148" mass="17083">MSYKRPESILCVIYARNTGRVLMLQRKDDPNFWQSVTGSLEDGESPNQTTQREVMEEVGIDIAGENLTLQDCHRCEDFEIFAHLRHRYAPGVTRNKEHWFCLALPDERDVVLTEHHAYRWLDKLAAAALTVSPSNQQAIEEFVNYSVC</sequence>
<evidence type="ECO:0000259" key="4">
    <source>
        <dbReference type="PROSITE" id="PS51462"/>
    </source>
</evidence>
<dbReference type="InterPro" id="IPR051325">
    <property type="entry name" value="Nudix_hydrolase_domain"/>
</dbReference>
<dbReference type="GO" id="GO:0006167">
    <property type="term" value="P:AMP biosynthetic process"/>
    <property type="evidence" value="ECO:0007669"/>
    <property type="project" value="TreeGrafter"/>
</dbReference>
<dbReference type="Proteomes" id="UP001598201">
    <property type="component" value="Unassembled WGS sequence"/>
</dbReference>
<feature type="binding site" evidence="3">
    <location>
        <position position="53"/>
    </location>
    <ligand>
        <name>Mg(2+)</name>
        <dbReference type="ChEBI" id="CHEBI:18420"/>
    </ligand>
</feature>
<evidence type="ECO:0000313" key="5">
    <source>
        <dbReference type="EMBL" id="ADW73332.1"/>
    </source>
</evidence>
<feature type="domain" description="Nudix hydrolase" evidence="4">
    <location>
        <begin position="4"/>
        <end position="143"/>
    </location>
</feature>
<comment type="cofactor">
    <cofactor evidence="3">
        <name>Mg(2+)</name>
        <dbReference type="ChEBI" id="CHEBI:18420"/>
    </cofactor>
    <text evidence="3">Binds 1 Mg(2+) ion per subunit.</text>
</comment>
<dbReference type="SUPFAM" id="SSF55811">
    <property type="entry name" value="Nudix"/>
    <property type="match status" value="1"/>
</dbReference>
<reference evidence="6 8" key="3">
    <citation type="submission" date="2024-09" db="EMBL/GenBank/DDBJ databases">
        <title>Genomes of Rahnella.</title>
        <authorList>
            <person name="Mnguni F.C."/>
            <person name="Shin G.Y."/>
            <person name="Coutinho T."/>
        </authorList>
    </citation>
    <scope>NUCLEOTIDE SEQUENCE [LARGE SCALE GENOMIC DNA]</scope>
    <source>
        <strain evidence="6 8">20WA0057</strain>
    </source>
</reference>
<dbReference type="Pfam" id="PF00293">
    <property type="entry name" value="NUDIX"/>
    <property type="match status" value="1"/>
</dbReference>
<dbReference type="PANTHER" id="PTHR21340">
    <property type="entry name" value="DIADENOSINE 5,5-P1,P4-TETRAPHOSPHATE PYROPHOSPHOHYDROLASE MUTT"/>
    <property type="match status" value="1"/>
</dbReference>
<feature type="binding site" evidence="2">
    <location>
        <position position="132"/>
    </location>
    <ligand>
        <name>substrate</name>
    </ligand>
</feature>
<feature type="binding site" evidence="2">
    <location>
        <begin position="78"/>
        <end position="81"/>
    </location>
    <ligand>
        <name>substrate</name>
    </ligand>
</feature>
<reference evidence="7" key="1">
    <citation type="submission" date="2011-01" db="EMBL/GenBank/DDBJ databases">
        <title>Complete sequence of chromosome of Rahnella sp. Y9602.</title>
        <authorList>
            <consortium name="US DOE Joint Genome Institute"/>
            <person name="Lucas S."/>
            <person name="Copeland A."/>
            <person name="Lapidus A."/>
            <person name="Cheng J.-F."/>
            <person name="Goodwin L."/>
            <person name="Pitluck S."/>
            <person name="Lu M."/>
            <person name="Detter J.C."/>
            <person name="Han C."/>
            <person name="Tapia R."/>
            <person name="Land M."/>
            <person name="Hauser L."/>
            <person name="Kyrpides N."/>
            <person name="Ivanova N."/>
            <person name="Ovchinnikova G."/>
            <person name="Pagani I."/>
            <person name="Sobecky P.A."/>
            <person name="Martinez R.J."/>
            <person name="Woyke T."/>
        </authorList>
    </citation>
    <scope>NUCLEOTIDE SEQUENCE [LARGE SCALE GENOMIC DNA]</scope>
    <source>
        <strain evidence="7">Y9602</strain>
    </source>
</reference>
<dbReference type="GO" id="GO:0046656">
    <property type="term" value="P:folic acid biosynthetic process"/>
    <property type="evidence" value="ECO:0007669"/>
    <property type="project" value="InterPro"/>
</dbReference>
<dbReference type="InterPro" id="IPR000086">
    <property type="entry name" value="NUDIX_hydrolase_dom"/>
</dbReference>
<keyword evidence="8" id="KW-1185">Reference proteome</keyword>
<feature type="binding site" evidence="2">
    <location>
        <position position="26"/>
    </location>
    <ligand>
        <name>substrate</name>
    </ligand>
</feature>
<evidence type="ECO:0000256" key="1">
    <source>
        <dbReference type="ARBA" id="ARBA00022801"/>
    </source>
</evidence>
<feature type="binding site" evidence="2">
    <location>
        <position position="37"/>
    </location>
    <ligand>
        <name>substrate</name>
    </ligand>
</feature>
<evidence type="ECO:0000256" key="3">
    <source>
        <dbReference type="PIRSR" id="PIRSR603564-2"/>
    </source>
</evidence>